<dbReference type="InterPro" id="IPR033121">
    <property type="entry name" value="PEPTIDASE_A1"/>
</dbReference>
<gene>
    <name evidence="5" type="ORF">BGZ95_009233</name>
</gene>
<feature type="compositionally biased region" description="Acidic residues" evidence="3">
    <location>
        <begin position="219"/>
        <end position="241"/>
    </location>
</feature>
<keyword evidence="2" id="KW-1015">Disulfide bond</keyword>
<evidence type="ECO:0000313" key="5">
    <source>
        <dbReference type="EMBL" id="KAG0280677.1"/>
    </source>
</evidence>
<dbReference type="Pfam" id="PF00026">
    <property type="entry name" value="Asp"/>
    <property type="match status" value="1"/>
</dbReference>
<evidence type="ECO:0000256" key="2">
    <source>
        <dbReference type="PIRSR" id="PIRSR601461-2"/>
    </source>
</evidence>
<organism evidence="5 6">
    <name type="scientific">Linnemannia exigua</name>
    <dbReference type="NCBI Taxonomy" id="604196"/>
    <lineage>
        <taxon>Eukaryota</taxon>
        <taxon>Fungi</taxon>
        <taxon>Fungi incertae sedis</taxon>
        <taxon>Mucoromycota</taxon>
        <taxon>Mortierellomycotina</taxon>
        <taxon>Mortierellomycetes</taxon>
        <taxon>Mortierellales</taxon>
        <taxon>Mortierellaceae</taxon>
        <taxon>Linnemannia</taxon>
    </lineage>
</organism>
<evidence type="ECO:0000256" key="1">
    <source>
        <dbReference type="ARBA" id="ARBA00007447"/>
    </source>
</evidence>
<feature type="domain" description="Peptidase A1" evidence="4">
    <location>
        <begin position="1"/>
        <end position="176"/>
    </location>
</feature>
<comment type="similarity">
    <text evidence="1">Belongs to the peptidase A1 family.</text>
</comment>
<name>A0AAD4DKR2_9FUNG</name>
<dbReference type="Gene3D" id="2.40.70.10">
    <property type="entry name" value="Acid Proteases"/>
    <property type="match status" value="1"/>
</dbReference>
<feature type="compositionally biased region" description="Acidic residues" evidence="3">
    <location>
        <begin position="253"/>
        <end position="290"/>
    </location>
</feature>
<accession>A0AAD4DKR2</accession>
<protein>
    <recommendedName>
        <fullName evidence="4">Peptidase A1 domain-containing protein</fullName>
    </recommendedName>
</protein>
<evidence type="ECO:0000313" key="6">
    <source>
        <dbReference type="Proteomes" id="UP001194580"/>
    </source>
</evidence>
<dbReference type="Proteomes" id="UP001194580">
    <property type="component" value="Unassembled WGS sequence"/>
</dbReference>
<dbReference type="EMBL" id="JAAAIL010000053">
    <property type="protein sequence ID" value="KAG0280677.1"/>
    <property type="molecule type" value="Genomic_DNA"/>
</dbReference>
<dbReference type="PROSITE" id="PS51767">
    <property type="entry name" value="PEPTIDASE_A1"/>
    <property type="match status" value="1"/>
</dbReference>
<proteinExistence type="inferred from homology"/>
<dbReference type="SUPFAM" id="SSF50630">
    <property type="entry name" value="Acid proteases"/>
    <property type="match status" value="1"/>
</dbReference>
<comment type="caution">
    <text evidence="5">The sequence shown here is derived from an EMBL/GenBank/DDBJ whole genome shotgun (WGS) entry which is preliminary data.</text>
</comment>
<dbReference type="AlphaFoldDB" id="A0AAD4DKR2"/>
<dbReference type="PANTHER" id="PTHR47966">
    <property type="entry name" value="BETA-SITE APP-CLEAVING ENZYME, ISOFORM A-RELATED"/>
    <property type="match status" value="1"/>
</dbReference>
<reference evidence="5" key="1">
    <citation type="journal article" date="2020" name="Fungal Divers.">
        <title>Resolving the Mortierellaceae phylogeny through synthesis of multi-gene phylogenetics and phylogenomics.</title>
        <authorList>
            <person name="Vandepol N."/>
            <person name="Liber J."/>
            <person name="Desiro A."/>
            <person name="Na H."/>
            <person name="Kennedy M."/>
            <person name="Barry K."/>
            <person name="Grigoriev I.V."/>
            <person name="Miller A.N."/>
            <person name="O'Donnell K."/>
            <person name="Stajich J.E."/>
            <person name="Bonito G."/>
        </authorList>
    </citation>
    <scope>NUCLEOTIDE SEQUENCE</scope>
    <source>
        <strain evidence="5">NRRL 28262</strain>
    </source>
</reference>
<sequence>MERVEEGHKLTYTPVTKAKYWQIDVENVYVDGKAVVVRSGDKSKGKKGGGGGGGGGGKKLEAIMDTGTTLMIVPEKLADSIHRKIKGAQELGTSWALPCNLASSGTHSDGAKVELEIEGKRFGIPFEDLVREETDVAGVCYSGIQASSAGFLIIGDVFIKNNYVVFDQEKRRVGIAPLKLEVKRLPPTFVEVEKPDPRNGDGAGEDGEEQFQASGVDLNEGESEQEEEEGDDQGQVEEINVENDSQAEKQEEWSAEPSEELEVEGEEEEGEGEEEQEEEEEGEEEEDTTE</sequence>
<evidence type="ECO:0000259" key="4">
    <source>
        <dbReference type="PROSITE" id="PS51767"/>
    </source>
</evidence>
<feature type="disulfide bond" evidence="2">
    <location>
        <begin position="99"/>
        <end position="140"/>
    </location>
</feature>
<dbReference type="InterPro" id="IPR021109">
    <property type="entry name" value="Peptidase_aspartic_dom_sf"/>
</dbReference>
<dbReference type="PRINTS" id="PR00792">
    <property type="entry name" value="PEPSIN"/>
</dbReference>
<dbReference type="GO" id="GO:0004190">
    <property type="term" value="F:aspartic-type endopeptidase activity"/>
    <property type="evidence" value="ECO:0007669"/>
    <property type="project" value="InterPro"/>
</dbReference>
<dbReference type="PANTHER" id="PTHR47966:SF6">
    <property type="entry name" value="PEPTIDASE A1 DOMAIN-CONTAINING PROTEIN"/>
    <property type="match status" value="1"/>
</dbReference>
<dbReference type="InterPro" id="IPR001461">
    <property type="entry name" value="Aspartic_peptidase_A1"/>
</dbReference>
<feature type="region of interest" description="Disordered" evidence="3">
    <location>
        <begin position="216"/>
        <end position="290"/>
    </location>
</feature>
<dbReference type="GO" id="GO:0006508">
    <property type="term" value="P:proteolysis"/>
    <property type="evidence" value="ECO:0007669"/>
    <property type="project" value="InterPro"/>
</dbReference>
<evidence type="ECO:0000256" key="3">
    <source>
        <dbReference type="SAM" id="MobiDB-lite"/>
    </source>
</evidence>
<keyword evidence="6" id="KW-1185">Reference proteome</keyword>